<sequence length="335" mass="35040">MLREAVDSALANVVLTPAEPDPQALSRRHWSLAAEMGWTAADIDEAHGGLGLGLAYIADICESAGRHLFCGPFAETAVLLPSVAREVETLSALLPGVAAGDVRVAYAEASIPDGSGGSVSFAPVEHALQATHLAVIEESGGELRVLITDLDGAEISPLQSMDLSVSVARVVLPDPSRCPPITLGAEATRRVLSAMHIAVGADLLGVGEAALARTVEHVSSRKQFGRPIGAFQALKHRLADVHTALRTARLALAHGVGDGATFQDTRAARTLAADAAMRATATAIQLHGGSGFSWELDLHLFLKRARRLNARTGGTNRLRASAGNDYIERTIAARA</sequence>
<accession>A0AAW5R1B4</accession>
<dbReference type="Gene3D" id="1.20.140.10">
    <property type="entry name" value="Butyryl-CoA Dehydrogenase, subunit A, domain 3"/>
    <property type="match status" value="1"/>
</dbReference>
<dbReference type="RefSeq" id="WP_261617352.1">
    <property type="nucleotide sequence ID" value="NZ_JALIDZ010000008.1"/>
</dbReference>
<comment type="cofactor">
    <cofactor evidence="1">
        <name>FAD</name>
        <dbReference type="ChEBI" id="CHEBI:57692"/>
    </cofactor>
</comment>
<dbReference type="GO" id="GO:0050660">
    <property type="term" value="F:flavin adenine dinucleotide binding"/>
    <property type="evidence" value="ECO:0007669"/>
    <property type="project" value="InterPro"/>
</dbReference>
<comment type="caution">
    <text evidence="7">The sequence shown here is derived from an EMBL/GenBank/DDBJ whole genome shotgun (WGS) entry which is preliminary data.</text>
</comment>
<dbReference type="Proteomes" id="UP001320898">
    <property type="component" value="Unassembled WGS sequence"/>
</dbReference>
<evidence type="ECO:0000313" key="7">
    <source>
        <dbReference type="EMBL" id="MCT8973773.1"/>
    </source>
</evidence>
<keyword evidence="5" id="KW-0560">Oxidoreductase</keyword>
<name>A0AAW5R1B4_9HYPH</name>
<dbReference type="EMBL" id="JALIDZ010000008">
    <property type="protein sequence ID" value="MCT8973773.1"/>
    <property type="molecule type" value="Genomic_DNA"/>
</dbReference>
<dbReference type="PANTHER" id="PTHR43884:SF20">
    <property type="entry name" value="ACYL-COA DEHYDROGENASE FADE28"/>
    <property type="match status" value="1"/>
</dbReference>
<organism evidence="7 8">
    <name type="scientific">Microbaculum marinisediminis</name>
    <dbReference type="NCBI Taxonomy" id="2931392"/>
    <lineage>
        <taxon>Bacteria</taxon>
        <taxon>Pseudomonadati</taxon>
        <taxon>Pseudomonadota</taxon>
        <taxon>Alphaproteobacteria</taxon>
        <taxon>Hyphomicrobiales</taxon>
        <taxon>Tepidamorphaceae</taxon>
        <taxon>Microbaculum</taxon>
    </lineage>
</organism>
<keyword evidence="8" id="KW-1185">Reference proteome</keyword>
<dbReference type="GO" id="GO:0003995">
    <property type="term" value="F:acyl-CoA dehydrogenase activity"/>
    <property type="evidence" value="ECO:0007669"/>
    <property type="project" value="TreeGrafter"/>
</dbReference>
<protein>
    <submittedName>
        <fullName evidence="7">Acyl-CoA/acyl-ACP dehydrogenase</fullName>
    </submittedName>
</protein>
<dbReference type="SUPFAM" id="SSF47203">
    <property type="entry name" value="Acyl-CoA dehydrogenase C-terminal domain-like"/>
    <property type="match status" value="1"/>
</dbReference>
<evidence type="ECO:0000256" key="3">
    <source>
        <dbReference type="ARBA" id="ARBA00022630"/>
    </source>
</evidence>
<evidence type="ECO:0000256" key="4">
    <source>
        <dbReference type="ARBA" id="ARBA00022827"/>
    </source>
</evidence>
<reference evidence="7 8" key="1">
    <citation type="submission" date="2022-04" db="EMBL/GenBank/DDBJ databases">
        <authorList>
            <person name="Ye Y.-Q."/>
            <person name="Du Z.-J."/>
        </authorList>
    </citation>
    <scope>NUCLEOTIDE SEQUENCE [LARGE SCALE GENOMIC DNA]</scope>
    <source>
        <strain evidence="7 8">A6E488</strain>
    </source>
</reference>
<dbReference type="InterPro" id="IPR037069">
    <property type="entry name" value="AcylCoA_DH/ox_N_sf"/>
</dbReference>
<evidence type="ECO:0000259" key="6">
    <source>
        <dbReference type="Pfam" id="PF00441"/>
    </source>
</evidence>
<keyword evidence="4" id="KW-0274">FAD</keyword>
<evidence type="ECO:0000313" key="8">
    <source>
        <dbReference type="Proteomes" id="UP001320898"/>
    </source>
</evidence>
<gene>
    <name evidence="7" type="ORF">MUB46_18055</name>
</gene>
<dbReference type="PANTHER" id="PTHR43884">
    <property type="entry name" value="ACYL-COA DEHYDROGENASE"/>
    <property type="match status" value="1"/>
</dbReference>
<comment type="similarity">
    <text evidence="2">Belongs to the acyl-CoA dehydrogenase family.</text>
</comment>
<evidence type="ECO:0000256" key="2">
    <source>
        <dbReference type="ARBA" id="ARBA00009347"/>
    </source>
</evidence>
<keyword evidence="3" id="KW-0285">Flavoprotein</keyword>
<dbReference type="SUPFAM" id="SSF56645">
    <property type="entry name" value="Acyl-CoA dehydrogenase NM domain-like"/>
    <property type="match status" value="1"/>
</dbReference>
<proteinExistence type="inferred from homology"/>
<evidence type="ECO:0000256" key="5">
    <source>
        <dbReference type="ARBA" id="ARBA00023002"/>
    </source>
</evidence>
<dbReference type="InterPro" id="IPR036250">
    <property type="entry name" value="AcylCo_DH-like_C"/>
</dbReference>
<dbReference type="Pfam" id="PF00441">
    <property type="entry name" value="Acyl-CoA_dh_1"/>
    <property type="match status" value="1"/>
</dbReference>
<evidence type="ECO:0000256" key="1">
    <source>
        <dbReference type="ARBA" id="ARBA00001974"/>
    </source>
</evidence>
<dbReference type="Gene3D" id="1.10.540.10">
    <property type="entry name" value="Acyl-CoA dehydrogenase/oxidase, N-terminal domain"/>
    <property type="match status" value="1"/>
</dbReference>
<dbReference type="InterPro" id="IPR009075">
    <property type="entry name" value="AcylCo_DH/oxidase_C"/>
</dbReference>
<feature type="domain" description="Acyl-CoA dehydrogenase/oxidase C-terminal" evidence="6">
    <location>
        <begin position="184"/>
        <end position="316"/>
    </location>
</feature>
<dbReference type="AlphaFoldDB" id="A0AAW5R1B4"/>
<dbReference type="InterPro" id="IPR009100">
    <property type="entry name" value="AcylCoA_DH/oxidase_NM_dom_sf"/>
</dbReference>